<dbReference type="Pfam" id="PF22483">
    <property type="entry name" value="Mu-transpos_C_2"/>
    <property type="match status" value="1"/>
</dbReference>
<dbReference type="NCBIfam" id="NF033546">
    <property type="entry name" value="transpos_IS21"/>
    <property type="match status" value="1"/>
</dbReference>
<dbReference type="EMBL" id="FQUY01000043">
    <property type="protein sequence ID" value="SHF62066.1"/>
    <property type="molecule type" value="Genomic_DNA"/>
</dbReference>
<evidence type="ECO:0000313" key="5">
    <source>
        <dbReference type="Proteomes" id="UP000184148"/>
    </source>
</evidence>
<dbReference type="InterPro" id="IPR001584">
    <property type="entry name" value="Integrase_cat-core"/>
</dbReference>
<evidence type="ECO:0000259" key="2">
    <source>
        <dbReference type="PROSITE" id="PS50532"/>
    </source>
</evidence>
<dbReference type="GO" id="GO:0015074">
    <property type="term" value="P:DNA integration"/>
    <property type="evidence" value="ECO:0007669"/>
    <property type="project" value="InterPro"/>
</dbReference>
<keyword evidence="5" id="KW-1185">Reference proteome</keyword>
<dbReference type="Proteomes" id="UP000184148">
    <property type="component" value="Unassembled WGS sequence"/>
</dbReference>
<evidence type="ECO:0000313" key="4">
    <source>
        <dbReference type="EMBL" id="SHF62066.1"/>
    </source>
</evidence>
<dbReference type="InterPro" id="IPR036397">
    <property type="entry name" value="RNaseH_sf"/>
</dbReference>
<gene>
    <name evidence="4" type="ORF">SAMN02745133_03109</name>
</gene>
<evidence type="ECO:0000259" key="3">
    <source>
        <dbReference type="PROSITE" id="PS50994"/>
    </source>
</evidence>
<dbReference type="PROSITE" id="PS50532">
    <property type="entry name" value="HTH_IS408"/>
    <property type="match status" value="1"/>
</dbReference>
<sequence length="450" mass="51492">MTNYREILRLFSLGITKKDIAASCGCSRNTVTNVLQRAAACRLSWPLPDKMTNKELAMKLFPPGEAKPTYKMPDYEYIHREMAKSGVTLSLLWVEYCDQCRVAGEVPYKSTQFNKYYSDFVRSTKATMHINRKPGEIMEVDWAGQYAHIVNTDTGELIDVSVFVAALSYSGYAYVEGFLSQNQECWITAHVNAYNYFGGVTRILTPDNLKTGITKHSRSEITINKTYQELAEHYGTAVIPARVKAPQDKPTVEGVVGIISTWILAALRNQQFLSLHELNEAIRQKLKEFNNKPFQKKEGSRASLFEEERPFLLPLPPKPFELATWRVATVQFNYHISVDSQNYSVPYEYIKQKVDVRLTKNVIEVFFGGNRISSHPRLYGRSGQYSTIEAHMPPDHQKYVTWNAERFISWAEKIGENTAVVVRFFLSAHKVEQQGYKSCRLYSNLQISIP</sequence>
<dbReference type="SUPFAM" id="SSF53098">
    <property type="entry name" value="Ribonuclease H-like"/>
    <property type="match status" value="1"/>
</dbReference>
<feature type="domain" description="Integrase catalytic" evidence="3">
    <location>
        <begin position="130"/>
        <end position="310"/>
    </location>
</feature>
<organism evidence="4 5">
    <name type="scientific">Desulforamulus putei DSM 12395</name>
    <dbReference type="NCBI Taxonomy" id="1121429"/>
    <lineage>
        <taxon>Bacteria</taxon>
        <taxon>Bacillati</taxon>
        <taxon>Bacillota</taxon>
        <taxon>Clostridia</taxon>
        <taxon>Eubacteriales</taxon>
        <taxon>Peptococcaceae</taxon>
        <taxon>Desulforamulus</taxon>
    </lineage>
</organism>
<dbReference type="PANTHER" id="PTHR35004">
    <property type="entry name" value="TRANSPOSASE RV3428C-RELATED"/>
    <property type="match status" value="1"/>
</dbReference>
<dbReference type="AlphaFoldDB" id="A0A1M5D4Z8"/>
<protein>
    <submittedName>
        <fullName evidence="4">Transposase</fullName>
    </submittedName>
</protein>
<dbReference type="GO" id="GO:0003676">
    <property type="term" value="F:nucleic acid binding"/>
    <property type="evidence" value="ECO:0007669"/>
    <property type="project" value="InterPro"/>
</dbReference>
<dbReference type="InterPro" id="IPR054353">
    <property type="entry name" value="IstA-like_C"/>
</dbReference>
<dbReference type="PROSITE" id="PS50994">
    <property type="entry name" value="INTEGRASE"/>
    <property type="match status" value="1"/>
</dbReference>
<comment type="similarity">
    <text evidence="1">Belongs to the transposase IS21/IS408/IS1162 family.</text>
</comment>
<reference evidence="5" key="1">
    <citation type="submission" date="2016-11" db="EMBL/GenBank/DDBJ databases">
        <authorList>
            <person name="Varghese N."/>
            <person name="Submissions S."/>
        </authorList>
    </citation>
    <scope>NUCLEOTIDE SEQUENCE [LARGE SCALE GENOMIC DNA]</scope>
    <source>
        <strain evidence="5">DSM 12395</strain>
    </source>
</reference>
<name>A0A1M5D4Z8_9FIRM</name>
<accession>A0A1M5D4Z8</accession>
<evidence type="ECO:0000256" key="1">
    <source>
        <dbReference type="ARBA" id="ARBA00009277"/>
    </source>
</evidence>
<dbReference type="InterPro" id="IPR012337">
    <property type="entry name" value="RNaseH-like_sf"/>
</dbReference>
<dbReference type="Gene3D" id="3.30.420.10">
    <property type="entry name" value="Ribonuclease H-like superfamily/Ribonuclease H"/>
    <property type="match status" value="1"/>
</dbReference>
<dbReference type="InterPro" id="IPR017895">
    <property type="entry name" value="HTH_IS408/IS1162_type"/>
</dbReference>
<dbReference type="STRING" id="1121429.SAMN02745133_03109"/>
<feature type="domain" description="HTH IS408-type" evidence="2">
    <location>
        <begin position="4"/>
        <end position="82"/>
    </location>
</feature>
<dbReference type="RefSeq" id="WP_338011680.1">
    <property type="nucleotide sequence ID" value="NZ_FQUY01000043.1"/>
</dbReference>
<proteinExistence type="inferred from homology"/>
<dbReference type="PANTHER" id="PTHR35004:SF8">
    <property type="entry name" value="TRANSPOSASE RV3428C-RELATED"/>
    <property type="match status" value="1"/>
</dbReference>